<reference evidence="9" key="3">
    <citation type="submission" date="2018-12" db="EMBL/GenBank/DDBJ databases">
        <authorList>
            <consortium name="NCBI Pathogen Detection Project"/>
        </authorList>
    </citation>
    <scope>NUCLEOTIDE SEQUENCE</scope>
    <source>
        <strain evidence="9">14ARS_STU0125</strain>
    </source>
</reference>
<dbReference type="GO" id="GO:0004252">
    <property type="term" value="F:serine-type endopeptidase activity"/>
    <property type="evidence" value="ECO:0007669"/>
    <property type="project" value="InterPro"/>
</dbReference>
<proteinExistence type="predicted"/>
<evidence type="ECO:0000313" key="9">
    <source>
        <dbReference type="EMBL" id="HAC8333975.1"/>
    </source>
</evidence>
<dbReference type="InterPro" id="IPR001387">
    <property type="entry name" value="Cro/C1-type_HTH"/>
</dbReference>
<dbReference type="Gene3D" id="1.10.260.40">
    <property type="entry name" value="lambda repressor-like DNA-binding domains"/>
    <property type="match status" value="1"/>
</dbReference>
<dbReference type="CDD" id="cd06529">
    <property type="entry name" value="S24_LexA-like"/>
    <property type="match status" value="1"/>
</dbReference>
<name>A0A3R0QB50_SALET</name>
<evidence type="ECO:0000256" key="4">
    <source>
        <dbReference type="ARBA" id="ARBA00023125"/>
    </source>
</evidence>
<reference evidence="9" key="1">
    <citation type="journal article" date="2018" name="Genome Biol.">
        <title>SKESA: strategic k-mer extension for scrupulous assemblies.</title>
        <authorList>
            <person name="Souvorov A."/>
            <person name="Agarwala R."/>
            <person name="Lipman D.J."/>
        </authorList>
    </citation>
    <scope>NUCLEOTIDE SEQUENCE</scope>
    <source>
        <strain evidence="9">14ARS_STU0125</strain>
    </source>
</reference>
<dbReference type="SUPFAM" id="SSF51306">
    <property type="entry name" value="LexA/Signal peptidase"/>
    <property type="match status" value="1"/>
</dbReference>
<sequence>MKTFADRLNAAMSASGLSQAQLAEKVGISQPAIQKMSSGKTNGTRKMVELANALKVRPEWLSSGVGDMRYPEGPEPSNIRESSLKATIWEDMNRDSEEFVEIPLLNVSLSAGNGSCELEESSDFALVFRRYYLKKMGVPESAAKLVRVSGQSMEPTLNDGDVVGVNTQDTTIRDGKTYAICQSDLLRVKTLIATPTSVIIRSINREEYPDEVLEREDFHKNVRVIGRVFWSSHSW</sequence>
<comment type="caution">
    <text evidence="9">The sequence shown here is derived from an EMBL/GenBank/DDBJ whole genome shotgun (WGS) entry which is preliminary data.</text>
</comment>
<dbReference type="GO" id="GO:0006508">
    <property type="term" value="P:proteolysis"/>
    <property type="evidence" value="ECO:0007669"/>
    <property type="project" value="UniProtKB-KW"/>
</dbReference>
<dbReference type="PANTHER" id="PTHR40661:SF2">
    <property type="entry name" value="HTH-TYPE TRANSCRIPTIONAL REGULATOR PRTR"/>
    <property type="match status" value="1"/>
</dbReference>
<evidence type="ECO:0000256" key="2">
    <source>
        <dbReference type="ARBA" id="ARBA00022801"/>
    </source>
</evidence>
<keyword evidence="1" id="KW-0645">Protease</keyword>
<evidence type="ECO:0000313" key="8">
    <source>
        <dbReference type="EMBL" id="ECS2353812.1"/>
    </source>
</evidence>
<dbReference type="PANTHER" id="PTHR40661">
    <property type="match status" value="1"/>
</dbReference>
<dbReference type="InterPro" id="IPR019756">
    <property type="entry name" value="Pept_S26A_signal_pept_1_Ser-AS"/>
</dbReference>
<keyword evidence="3" id="KW-0805">Transcription regulation</keyword>
<dbReference type="Gene3D" id="2.10.109.10">
    <property type="entry name" value="Umud Fragment, subunit A"/>
    <property type="match status" value="1"/>
</dbReference>
<dbReference type="InterPro" id="IPR039418">
    <property type="entry name" value="LexA-like"/>
</dbReference>
<reference evidence="7" key="2">
    <citation type="submission" date="2018-07" db="EMBL/GenBank/DDBJ databases">
        <authorList>
            <consortium name="GenomeTrakr network: Whole genome sequencing for foodborne pathogen traceback"/>
        </authorList>
    </citation>
    <scope>NUCLEOTIDE SEQUENCE</scope>
    <source>
        <strain evidence="8">CFSAN025702</strain>
        <strain evidence="7">CFSAN031443</strain>
    </source>
</reference>
<dbReference type="Pfam" id="PF01381">
    <property type="entry name" value="HTH_3"/>
    <property type="match status" value="1"/>
</dbReference>
<dbReference type="GO" id="GO:0003677">
    <property type="term" value="F:DNA binding"/>
    <property type="evidence" value="ECO:0007669"/>
    <property type="project" value="UniProtKB-KW"/>
</dbReference>
<feature type="domain" description="HTH cro/C1-type" evidence="6">
    <location>
        <begin position="8"/>
        <end position="61"/>
    </location>
</feature>
<dbReference type="GO" id="GO:0016020">
    <property type="term" value="C:membrane"/>
    <property type="evidence" value="ECO:0007669"/>
    <property type="project" value="InterPro"/>
</dbReference>
<dbReference type="InterPro" id="IPR036286">
    <property type="entry name" value="LexA/Signal_pep-like_sf"/>
</dbReference>
<keyword evidence="4" id="KW-0238">DNA-binding</keyword>
<gene>
    <name evidence="7" type="ORF">AXN14_16290</name>
    <name evidence="9" type="ORF">G0H73_14420</name>
    <name evidence="8" type="ORF">RU46_22880</name>
</gene>
<dbReference type="EMBL" id="AAKIYB010000031">
    <property type="protein sequence ID" value="ECS2353812.1"/>
    <property type="molecule type" value="Genomic_DNA"/>
</dbReference>
<dbReference type="Pfam" id="PF00717">
    <property type="entry name" value="Peptidase_S24"/>
    <property type="match status" value="1"/>
</dbReference>
<dbReference type="InterPro" id="IPR010982">
    <property type="entry name" value="Lambda_DNA-bd_dom_sf"/>
</dbReference>
<dbReference type="CDD" id="cd00093">
    <property type="entry name" value="HTH_XRE"/>
    <property type="match status" value="1"/>
</dbReference>
<organism evidence="9">
    <name type="scientific">Salmonella enterica I</name>
    <dbReference type="NCBI Taxonomy" id="59201"/>
    <lineage>
        <taxon>Bacteria</taxon>
        <taxon>Pseudomonadati</taxon>
        <taxon>Pseudomonadota</taxon>
        <taxon>Gammaproteobacteria</taxon>
        <taxon>Enterobacterales</taxon>
        <taxon>Enterobacteriaceae</taxon>
        <taxon>Salmonella</taxon>
    </lineage>
</organism>
<evidence type="ECO:0000256" key="3">
    <source>
        <dbReference type="ARBA" id="ARBA00023015"/>
    </source>
</evidence>
<dbReference type="InterPro" id="IPR015927">
    <property type="entry name" value="Peptidase_S24_S26A/B/C"/>
</dbReference>
<accession>A0A3R0QB50</accession>
<dbReference type="EMBL" id="DAAMVH010000008">
    <property type="protein sequence ID" value="HAC8333975.1"/>
    <property type="molecule type" value="Genomic_DNA"/>
</dbReference>
<dbReference type="AlphaFoldDB" id="A0A3R0QB50"/>
<dbReference type="RefSeq" id="WP_024142240.1">
    <property type="nucleotide sequence ID" value="NZ_CP160153.1"/>
</dbReference>
<protein>
    <submittedName>
        <fullName evidence="9">Helix-turn-helix transcriptional regulator</fullName>
    </submittedName>
</protein>
<dbReference type="SMART" id="SM00530">
    <property type="entry name" value="HTH_XRE"/>
    <property type="match status" value="1"/>
</dbReference>
<dbReference type="PROSITE" id="PS50943">
    <property type="entry name" value="HTH_CROC1"/>
    <property type="match status" value="1"/>
</dbReference>
<evidence type="ECO:0000256" key="5">
    <source>
        <dbReference type="ARBA" id="ARBA00023163"/>
    </source>
</evidence>
<evidence type="ECO:0000259" key="6">
    <source>
        <dbReference type="PROSITE" id="PS50943"/>
    </source>
</evidence>
<evidence type="ECO:0000256" key="1">
    <source>
        <dbReference type="ARBA" id="ARBA00022670"/>
    </source>
</evidence>
<keyword evidence="5" id="KW-0804">Transcription</keyword>
<keyword evidence="2" id="KW-0378">Hydrolase</keyword>
<dbReference type="PROSITE" id="PS00501">
    <property type="entry name" value="SPASE_I_1"/>
    <property type="match status" value="1"/>
</dbReference>
<evidence type="ECO:0000313" key="7">
    <source>
        <dbReference type="EMBL" id="EBQ0117417.1"/>
    </source>
</evidence>
<dbReference type="EMBL" id="AAGNPF010000009">
    <property type="protein sequence ID" value="EBQ0117417.1"/>
    <property type="molecule type" value="Genomic_DNA"/>
</dbReference>
<dbReference type="SUPFAM" id="SSF47413">
    <property type="entry name" value="lambda repressor-like DNA-binding domains"/>
    <property type="match status" value="1"/>
</dbReference>